<dbReference type="Proteomes" id="UP000838412">
    <property type="component" value="Chromosome 6"/>
</dbReference>
<evidence type="ECO:0000313" key="2">
    <source>
        <dbReference type="EMBL" id="CAH1268523.1"/>
    </source>
</evidence>
<dbReference type="InterPro" id="IPR002347">
    <property type="entry name" value="SDR_fam"/>
</dbReference>
<proteinExistence type="predicted"/>
<keyword evidence="1" id="KW-0732">Signal</keyword>
<dbReference type="SUPFAM" id="SSF51735">
    <property type="entry name" value="NAD(P)-binding Rossmann-fold domains"/>
    <property type="match status" value="2"/>
</dbReference>
<dbReference type="PANTHER" id="PTHR44404:SF1">
    <property type="entry name" value="HYDROXYSTEROID 11-BETA-DEHYDROGENASE 1-LIKE PROTEIN"/>
    <property type="match status" value="1"/>
</dbReference>
<dbReference type="OrthoDB" id="1933717at2759"/>
<protein>
    <submittedName>
        <fullName evidence="2">HSD11B1 protein</fullName>
    </submittedName>
</protein>
<evidence type="ECO:0000313" key="3">
    <source>
        <dbReference type="Proteomes" id="UP000838412"/>
    </source>
</evidence>
<dbReference type="InterPro" id="IPR036291">
    <property type="entry name" value="NAD(P)-bd_dom_sf"/>
</dbReference>
<accession>A0A8K0A451</accession>
<evidence type="ECO:0000256" key="1">
    <source>
        <dbReference type="SAM" id="SignalP"/>
    </source>
</evidence>
<gene>
    <name evidence="2" type="primary">HSD11B1</name>
    <name evidence="2" type="ORF">BLAG_LOCUS21440</name>
</gene>
<dbReference type="PRINTS" id="PR00081">
    <property type="entry name" value="GDHRDH"/>
</dbReference>
<dbReference type="AlphaFoldDB" id="A0A8K0A451"/>
<name>A0A8K0A451_BRALA</name>
<feature type="chain" id="PRO_5035452128" evidence="1">
    <location>
        <begin position="18"/>
        <end position="420"/>
    </location>
</feature>
<keyword evidence="3" id="KW-1185">Reference proteome</keyword>
<dbReference type="EMBL" id="OV696691">
    <property type="protein sequence ID" value="CAH1268523.1"/>
    <property type="molecule type" value="Genomic_DNA"/>
</dbReference>
<feature type="signal peptide" evidence="1">
    <location>
        <begin position="1"/>
        <end position="17"/>
    </location>
</feature>
<sequence>MSRLLWVSLTVLLGAVAVGIYWNYDGFDPESLRGATVVINGLQYRNRRRDWRTSTPDWERRSSSQARRENRLKEVVAKAKSLGAQEAHYVAGDMGKAEDCERTIQTALEKFGRTDNYKSRQQQFIEGKLKPWDQDPDVDFFVDFLNINLVSYVRLAFLALPLLKESKGHIVVLSSAAGKIPWPFLTFYSSVKFGLDGFFSSLRVELMKAQQDVSVTLVVLGIIGTPTIVQSLQNTPEMLSMVAPVDQTAMAIIRGGATRAREIYHPFFVWPLAKFEVLMPQIMDYLATKEVRLVKKSKGYTVVIGSIGGKVPSPNLSFYSSVKFGLDGFFSSLRVELMKAQQDVSVTLAVLGFIATPTFSNHLKTEPDGDKVLENFAPIDETALAVIRGGATRAREIYYPFYTWPFSKLRALMPELLTFD</sequence>
<dbReference type="Pfam" id="PF00106">
    <property type="entry name" value="adh_short"/>
    <property type="match status" value="2"/>
</dbReference>
<dbReference type="Gene3D" id="3.40.50.720">
    <property type="entry name" value="NAD(P)-binding Rossmann-like Domain"/>
    <property type="match status" value="2"/>
</dbReference>
<dbReference type="PANTHER" id="PTHR44404">
    <property type="entry name" value="HYDROXYSTEROID DEHYDROGENASE 1M"/>
    <property type="match status" value="1"/>
</dbReference>
<organism evidence="2 3">
    <name type="scientific">Branchiostoma lanceolatum</name>
    <name type="common">Common lancelet</name>
    <name type="synonym">Amphioxus lanceolatum</name>
    <dbReference type="NCBI Taxonomy" id="7740"/>
    <lineage>
        <taxon>Eukaryota</taxon>
        <taxon>Metazoa</taxon>
        <taxon>Chordata</taxon>
        <taxon>Cephalochordata</taxon>
        <taxon>Leptocardii</taxon>
        <taxon>Amphioxiformes</taxon>
        <taxon>Branchiostomatidae</taxon>
        <taxon>Branchiostoma</taxon>
    </lineage>
</organism>
<reference evidence="2" key="1">
    <citation type="submission" date="2022-01" db="EMBL/GenBank/DDBJ databases">
        <authorList>
            <person name="Braso-Vives M."/>
        </authorList>
    </citation>
    <scope>NUCLEOTIDE SEQUENCE</scope>
</reference>